<feature type="domain" description="Glycoside hydrolase family 20 catalytic" evidence="8">
    <location>
        <begin position="172"/>
        <end position="497"/>
    </location>
</feature>
<dbReference type="Pfam" id="PF00728">
    <property type="entry name" value="Glyco_hydro_20"/>
    <property type="match status" value="1"/>
</dbReference>
<dbReference type="OrthoDB" id="428480at2759"/>
<comment type="catalytic activity">
    <reaction evidence="1">
        <text>Hydrolysis of terminal non-reducing N-acetyl-D-hexosamine residues in N-acetyl-beta-D-hexosaminides.</text>
        <dbReference type="EC" id="3.2.1.52"/>
    </reaction>
</comment>
<sequence length="721" mass="80148">MKFLTTSVWLLAILQVSFAGKLLSANTQPIVVPSLKSWTGGKGEFLIKSGARIVVASNYKQENDKNSRMENPADLKQVANVLAEDIMALSSLSLKVVIGTPAPGDVYLQLGYHANVTSDEGYTMKTSSSSVVVSGQTSRGIYYGTRSLLQILIQSKNKRTLPVGDIKDWPTYQIRGFFLDDARKFFPVSFLQDYARFMGWFKLNTFHIHLNDNDFLANATDPTWKTKYAGFRLKTNNPKLSGLARGENEWYTKEQFQAIQNVAKANALTILPEFDSPAHSLAFVQFKPEIGSYPILDNSYLNLNKSETYDFMKSVWDEFAPWFDSKTLHIGADEYPSSQTAQFRDYVNTIARYIWEKHGKKPQVWGTGIEFDKNQTLSIDTNITISHWANWEDNPRNLTNNGYKIININDGGPVSSYIVPKSGGGGDKIDSVQYLAKYNPPIFGTGYNLEDQKQLDNVLGGMFSVWFDNLGPSTTRWETHSFVGDTMATISEILWNGSQNNTDPKVFFSNVKTVTQGPVNLKLEITSKSDTLLNFTFDGAHGNVLKDSSGNRYDAKISGAKWVGKNFAQALEFSGKSSVVKVELGTKGFNSTLFMTLDISSTRPSTLLSSAEGEIKISQSEISISNDNYTYGIQFNTTLAKKADIAITSAAYPVGSKLYLDGKYLANFTYFIPRTSKTVPMGLVTPLDYIGKGFSGKMSAFQVYDRILSSDEIEGLSKEVS</sequence>
<dbReference type="InterPro" id="IPR015883">
    <property type="entry name" value="Glyco_hydro_20_cat"/>
</dbReference>
<dbReference type="Proteomes" id="UP000612746">
    <property type="component" value="Unassembled WGS sequence"/>
</dbReference>
<dbReference type="InterPro" id="IPR025705">
    <property type="entry name" value="Beta_hexosaminidase_sua/sub"/>
</dbReference>
<gene>
    <name evidence="10" type="ORF">INT44_008751</name>
</gene>
<dbReference type="SUPFAM" id="SSF49899">
    <property type="entry name" value="Concanavalin A-like lectins/glucanases"/>
    <property type="match status" value="1"/>
</dbReference>
<dbReference type="InterPro" id="IPR013320">
    <property type="entry name" value="ConA-like_dom_sf"/>
</dbReference>
<dbReference type="EC" id="3.2.1.52" evidence="3"/>
<evidence type="ECO:0000256" key="1">
    <source>
        <dbReference type="ARBA" id="ARBA00001231"/>
    </source>
</evidence>
<evidence type="ECO:0000256" key="7">
    <source>
        <dbReference type="SAM" id="SignalP"/>
    </source>
</evidence>
<evidence type="ECO:0000313" key="10">
    <source>
        <dbReference type="EMBL" id="KAG2173399.1"/>
    </source>
</evidence>
<dbReference type="Gene3D" id="3.30.379.10">
    <property type="entry name" value="Chitobiase/beta-hexosaminidase domain 2-like"/>
    <property type="match status" value="1"/>
</dbReference>
<feature type="active site" description="Proton donor" evidence="6">
    <location>
        <position position="334"/>
    </location>
</feature>
<dbReference type="InterPro" id="IPR029018">
    <property type="entry name" value="Hex-like_dom2"/>
</dbReference>
<dbReference type="SUPFAM" id="SSF55545">
    <property type="entry name" value="beta-N-acetylhexosaminidase-like domain"/>
    <property type="match status" value="1"/>
</dbReference>
<dbReference type="Gene3D" id="2.60.120.200">
    <property type="match status" value="1"/>
</dbReference>
<keyword evidence="4" id="KW-0378">Hydrolase</keyword>
<dbReference type="AlphaFoldDB" id="A0A8H7PG83"/>
<evidence type="ECO:0000259" key="9">
    <source>
        <dbReference type="Pfam" id="PF02838"/>
    </source>
</evidence>
<dbReference type="Gene3D" id="3.20.20.80">
    <property type="entry name" value="Glycosidases"/>
    <property type="match status" value="1"/>
</dbReference>
<evidence type="ECO:0000259" key="8">
    <source>
        <dbReference type="Pfam" id="PF00728"/>
    </source>
</evidence>
<keyword evidence="5" id="KW-0326">Glycosidase</keyword>
<dbReference type="Pfam" id="PF02838">
    <property type="entry name" value="Glyco_hydro_20b"/>
    <property type="match status" value="1"/>
</dbReference>
<feature type="signal peptide" evidence="7">
    <location>
        <begin position="1"/>
        <end position="19"/>
    </location>
</feature>
<dbReference type="InterPro" id="IPR052764">
    <property type="entry name" value="GH20_Enzymes"/>
</dbReference>
<comment type="caution">
    <text evidence="10">The sequence shown here is derived from an EMBL/GenBank/DDBJ whole genome shotgun (WGS) entry which is preliminary data.</text>
</comment>
<keyword evidence="7" id="KW-0732">Signal</keyword>
<dbReference type="GO" id="GO:0004563">
    <property type="term" value="F:beta-N-acetylhexosaminidase activity"/>
    <property type="evidence" value="ECO:0007669"/>
    <property type="project" value="UniProtKB-EC"/>
</dbReference>
<dbReference type="PANTHER" id="PTHR43678">
    <property type="entry name" value="PUTATIVE (AFU_ORTHOLOGUE AFUA_2G00640)-RELATED"/>
    <property type="match status" value="1"/>
</dbReference>
<dbReference type="PANTHER" id="PTHR43678:SF1">
    <property type="entry name" value="BETA-N-ACETYLHEXOSAMINIDASE"/>
    <property type="match status" value="1"/>
</dbReference>
<evidence type="ECO:0000256" key="2">
    <source>
        <dbReference type="ARBA" id="ARBA00006285"/>
    </source>
</evidence>
<keyword evidence="11" id="KW-1185">Reference proteome</keyword>
<feature type="chain" id="PRO_5034152215" description="beta-N-acetylhexosaminidase" evidence="7">
    <location>
        <begin position="20"/>
        <end position="721"/>
    </location>
</feature>
<accession>A0A8H7PG83</accession>
<protein>
    <recommendedName>
        <fullName evidence="3">beta-N-acetylhexosaminidase</fullName>
        <ecNumber evidence="3">3.2.1.52</ecNumber>
    </recommendedName>
</protein>
<evidence type="ECO:0000256" key="5">
    <source>
        <dbReference type="ARBA" id="ARBA00023295"/>
    </source>
</evidence>
<dbReference type="PRINTS" id="PR00738">
    <property type="entry name" value="GLHYDRLASE20"/>
</dbReference>
<dbReference type="InterPro" id="IPR017853">
    <property type="entry name" value="GH"/>
</dbReference>
<dbReference type="CDD" id="cd06564">
    <property type="entry name" value="GH20_DspB_LnbB-like"/>
    <property type="match status" value="1"/>
</dbReference>
<name>A0A8H7PG83_9FUNG</name>
<evidence type="ECO:0000256" key="6">
    <source>
        <dbReference type="PIRSR" id="PIRSR625705-1"/>
    </source>
</evidence>
<dbReference type="SUPFAM" id="SSF51445">
    <property type="entry name" value="(Trans)glycosidases"/>
    <property type="match status" value="1"/>
</dbReference>
<comment type="similarity">
    <text evidence="2">Belongs to the glycosyl hydrolase 20 family.</text>
</comment>
<dbReference type="InterPro" id="IPR015882">
    <property type="entry name" value="HEX_bac_N"/>
</dbReference>
<dbReference type="EMBL" id="JAEPRA010000019">
    <property type="protein sequence ID" value="KAG2173399.1"/>
    <property type="molecule type" value="Genomic_DNA"/>
</dbReference>
<feature type="domain" description="Beta-hexosaminidase bacterial type N-terminal" evidence="9">
    <location>
        <begin position="29"/>
        <end position="169"/>
    </location>
</feature>
<evidence type="ECO:0000256" key="3">
    <source>
        <dbReference type="ARBA" id="ARBA00012663"/>
    </source>
</evidence>
<dbReference type="GO" id="GO:0005975">
    <property type="term" value="P:carbohydrate metabolic process"/>
    <property type="evidence" value="ECO:0007669"/>
    <property type="project" value="InterPro"/>
</dbReference>
<organism evidence="10 11">
    <name type="scientific">Umbelopsis vinacea</name>
    <dbReference type="NCBI Taxonomy" id="44442"/>
    <lineage>
        <taxon>Eukaryota</taxon>
        <taxon>Fungi</taxon>
        <taxon>Fungi incertae sedis</taxon>
        <taxon>Mucoromycota</taxon>
        <taxon>Mucoromycotina</taxon>
        <taxon>Umbelopsidomycetes</taxon>
        <taxon>Umbelopsidales</taxon>
        <taxon>Umbelopsidaceae</taxon>
        <taxon>Umbelopsis</taxon>
    </lineage>
</organism>
<evidence type="ECO:0000256" key="4">
    <source>
        <dbReference type="ARBA" id="ARBA00022801"/>
    </source>
</evidence>
<evidence type="ECO:0000313" key="11">
    <source>
        <dbReference type="Proteomes" id="UP000612746"/>
    </source>
</evidence>
<proteinExistence type="inferred from homology"/>
<reference evidence="10" key="1">
    <citation type="submission" date="2020-12" db="EMBL/GenBank/DDBJ databases">
        <title>Metabolic potential, ecology and presence of endohyphal bacteria is reflected in genomic diversity of Mucoromycotina.</title>
        <authorList>
            <person name="Muszewska A."/>
            <person name="Okrasinska A."/>
            <person name="Steczkiewicz K."/>
            <person name="Drgas O."/>
            <person name="Orlowska M."/>
            <person name="Perlinska-Lenart U."/>
            <person name="Aleksandrzak-Piekarczyk T."/>
            <person name="Szatraj K."/>
            <person name="Zielenkiewicz U."/>
            <person name="Pilsyk S."/>
            <person name="Malc E."/>
            <person name="Mieczkowski P."/>
            <person name="Kruszewska J.S."/>
            <person name="Biernat P."/>
            <person name="Pawlowska J."/>
        </authorList>
    </citation>
    <scope>NUCLEOTIDE SEQUENCE</scope>
    <source>
        <strain evidence="10">WA0000051536</strain>
    </source>
</reference>